<comment type="caution">
    <text evidence="3">The sequence shown here is derived from an EMBL/GenBank/DDBJ whole genome shotgun (WGS) entry which is preliminary data.</text>
</comment>
<dbReference type="PROSITE" id="PS51465">
    <property type="entry name" value="KAZAL_2"/>
    <property type="match status" value="1"/>
</dbReference>
<dbReference type="AlphaFoldDB" id="A0A8J2NSM2"/>
<dbReference type="Pfam" id="PF07648">
    <property type="entry name" value="Kazal_2"/>
    <property type="match status" value="1"/>
</dbReference>
<dbReference type="OrthoDB" id="126772at2759"/>
<name>A0A8J2NSM2_9HEXA</name>
<proteinExistence type="predicted"/>
<dbReference type="EMBL" id="CAJVCH010062926">
    <property type="protein sequence ID" value="CAG7719613.1"/>
    <property type="molecule type" value="Genomic_DNA"/>
</dbReference>
<keyword evidence="1" id="KW-0732">Signal</keyword>
<dbReference type="SMART" id="SM00280">
    <property type="entry name" value="KAZAL"/>
    <property type="match status" value="1"/>
</dbReference>
<evidence type="ECO:0000313" key="4">
    <source>
        <dbReference type="Proteomes" id="UP000708208"/>
    </source>
</evidence>
<reference evidence="3" key="1">
    <citation type="submission" date="2021-06" db="EMBL/GenBank/DDBJ databases">
        <authorList>
            <person name="Hodson N. C."/>
            <person name="Mongue J. A."/>
            <person name="Jaron S. K."/>
        </authorList>
    </citation>
    <scope>NUCLEOTIDE SEQUENCE</scope>
</reference>
<feature type="domain" description="Kazal-like" evidence="2">
    <location>
        <begin position="15"/>
        <end position="68"/>
    </location>
</feature>
<evidence type="ECO:0000313" key="3">
    <source>
        <dbReference type="EMBL" id="CAG7719613.1"/>
    </source>
</evidence>
<feature type="signal peptide" evidence="1">
    <location>
        <begin position="1"/>
        <end position="19"/>
    </location>
</feature>
<organism evidence="3 4">
    <name type="scientific">Allacma fusca</name>
    <dbReference type="NCBI Taxonomy" id="39272"/>
    <lineage>
        <taxon>Eukaryota</taxon>
        <taxon>Metazoa</taxon>
        <taxon>Ecdysozoa</taxon>
        <taxon>Arthropoda</taxon>
        <taxon>Hexapoda</taxon>
        <taxon>Collembola</taxon>
        <taxon>Symphypleona</taxon>
        <taxon>Sminthuridae</taxon>
        <taxon>Allacma</taxon>
    </lineage>
</organism>
<dbReference type="CDD" id="cd00104">
    <property type="entry name" value="KAZAL_FS"/>
    <property type="match status" value="1"/>
</dbReference>
<dbReference type="InterPro" id="IPR002350">
    <property type="entry name" value="Kazal_dom"/>
</dbReference>
<protein>
    <recommendedName>
        <fullName evidence="2">Kazal-like domain-containing protein</fullName>
    </recommendedName>
</protein>
<dbReference type="Proteomes" id="UP000708208">
    <property type="component" value="Unassembled WGS sequence"/>
</dbReference>
<accession>A0A8J2NSM2</accession>
<sequence length="72" mass="8177">MKLFSLLFILSLIFGVVVPACRKNCICPATANYVCATNGQTFLTLCDLRCEKKCDRRIKLYHKGRCGREFQG</sequence>
<evidence type="ECO:0000256" key="1">
    <source>
        <dbReference type="SAM" id="SignalP"/>
    </source>
</evidence>
<feature type="chain" id="PRO_5035250563" description="Kazal-like domain-containing protein" evidence="1">
    <location>
        <begin position="20"/>
        <end position="72"/>
    </location>
</feature>
<keyword evidence="4" id="KW-1185">Reference proteome</keyword>
<evidence type="ECO:0000259" key="2">
    <source>
        <dbReference type="PROSITE" id="PS51465"/>
    </source>
</evidence>
<gene>
    <name evidence="3" type="ORF">AFUS01_LOCUS8929</name>
</gene>